<feature type="domain" description="HTH marR-type" evidence="1">
    <location>
        <begin position="5"/>
        <end position="137"/>
    </location>
</feature>
<dbReference type="Proteomes" id="UP000027037">
    <property type="component" value="Unassembled WGS sequence"/>
</dbReference>
<dbReference type="GO" id="GO:0006950">
    <property type="term" value="P:response to stress"/>
    <property type="evidence" value="ECO:0007669"/>
    <property type="project" value="TreeGrafter"/>
</dbReference>
<dbReference type="SMART" id="SM00347">
    <property type="entry name" value="HTH_MARR"/>
    <property type="match status" value="1"/>
</dbReference>
<organism evidence="2 3">
    <name type="scientific">Hyphomonas beringensis</name>
    <dbReference type="NCBI Taxonomy" id="1280946"/>
    <lineage>
        <taxon>Bacteria</taxon>
        <taxon>Pseudomonadati</taxon>
        <taxon>Pseudomonadota</taxon>
        <taxon>Alphaproteobacteria</taxon>
        <taxon>Hyphomonadales</taxon>
        <taxon>Hyphomonadaceae</taxon>
        <taxon>Hyphomonas</taxon>
    </lineage>
</organism>
<comment type="caution">
    <text evidence="2">The sequence shown here is derived from an EMBL/GenBank/DDBJ whole genome shotgun (WGS) entry which is preliminary data.</text>
</comment>
<evidence type="ECO:0000313" key="3">
    <source>
        <dbReference type="Proteomes" id="UP000027037"/>
    </source>
</evidence>
<dbReference type="SUPFAM" id="SSF46785">
    <property type="entry name" value="Winged helix' DNA-binding domain"/>
    <property type="match status" value="1"/>
</dbReference>
<accession>A0A062UCA3</accession>
<dbReference type="eggNOG" id="COG1846">
    <property type="taxonomic scope" value="Bacteria"/>
</dbReference>
<dbReference type="InterPro" id="IPR036390">
    <property type="entry name" value="WH_DNA-bd_sf"/>
</dbReference>
<gene>
    <name evidence="2" type="ORF">HY29_16220</name>
</gene>
<dbReference type="PROSITE" id="PS50995">
    <property type="entry name" value="HTH_MARR_2"/>
    <property type="match status" value="1"/>
</dbReference>
<dbReference type="Gene3D" id="1.10.10.10">
    <property type="entry name" value="Winged helix-like DNA-binding domain superfamily/Winged helix DNA-binding domain"/>
    <property type="match status" value="1"/>
</dbReference>
<reference evidence="2 3" key="1">
    <citation type="journal article" date="2014" name="Antonie Van Leeuwenhoek">
        <title>Hyphomonas beringensis sp. nov. and Hyphomonas chukchiensis sp. nov., isolated from surface seawater of the Bering Sea and Chukchi Sea.</title>
        <authorList>
            <person name="Li C."/>
            <person name="Lai Q."/>
            <person name="Li G."/>
            <person name="Dong C."/>
            <person name="Wang J."/>
            <person name="Liao Y."/>
            <person name="Shao Z."/>
        </authorList>
    </citation>
    <scope>NUCLEOTIDE SEQUENCE [LARGE SCALE GENOMIC DNA]</scope>
    <source>
        <strain evidence="2 3">25B14_1</strain>
    </source>
</reference>
<dbReference type="EMBL" id="AWFF01000046">
    <property type="protein sequence ID" value="KCZ53750.1"/>
    <property type="molecule type" value="Genomic_DNA"/>
</dbReference>
<dbReference type="RefSeq" id="WP_051601459.1">
    <property type="nucleotide sequence ID" value="NZ_AWFF01000046.1"/>
</dbReference>
<name>A0A062UCA3_9PROT</name>
<dbReference type="Pfam" id="PF12802">
    <property type="entry name" value="MarR_2"/>
    <property type="match status" value="1"/>
</dbReference>
<dbReference type="PANTHER" id="PTHR33164">
    <property type="entry name" value="TRANSCRIPTIONAL REGULATOR, MARR FAMILY"/>
    <property type="match status" value="1"/>
</dbReference>
<protein>
    <recommendedName>
        <fullName evidence="1">HTH marR-type domain-containing protein</fullName>
    </recommendedName>
</protein>
<sequence>MSSRSDDALIALRKIQRMTELAAKRLAQTAGLAPSQVTVLRLLNEGGELSAGHIAEATQLKHATITSLADKLEARDLIARRRCDEDRRKVWLSILPAGQAALAEVPDPLHETFASRFDELPEWQQAMLIASLECVTSLLNAEKIDASPYLDLGDIA</sequence>
<dbReference type="InterPro" id="IPR000835">
    <property type="entry name" value="HTH_MarR-typ"/>
</dbReference>
<dbReference type="InterPro" id="IPR036388">
    <property type="entry name" value="WH-like_DNA-bd_sf"/>
</dbReference>
<proteinExistence type="predicted"/>
<evidence type="ECO:0000313" key="2">
    <source>
        <dbReference type="EMBL" id="KCZ53750.1"/>
    </source>
</evidence>
<dbReference type="PANTHER" id="PTHR33164:SF89">
    <property type="entry name" value="MARR FAMILY REGULATORY PROTEIN"/>
    <property type="match status" value="1"/>
</dbReference>
<dbReference type="PATRIC" id="fig|1280946.3.peg.2407"/>
<keyword evidence="3" id="KW-1185">Reference proteome</keyword>
<dbReference type="AlphaFoldDB" id="A0A062UCA3"/>
<dbReference type="GO" id="GO:0003700">
    <property type="term" value="F:DNA-binding transcription factor activity"/>
    <property type="evidence" value="ECO:0007669"/>
    <property type="project" value="InterPro"/>
</dbReference>
<evidence type="ECO:0000259" key="1">
    <source>
        <dbReference type="PROSITE" id="PS50995"/>
    </source>
</evidence>
<dbReference type="InterPro" id="IPR039422">
    <property type="entry name" value="MarR/SlyA-like"/>
</dbReference>